<evidence type="ECO:0000256" key="5">
    <source>
        <dbReference type="RuleBase" id="RU003345"/>
    </source>
</evidence>
<dbReference type="PANTHER" id="PTHR42986:SF1">
    <property type="entry name" value="BENZALDEHYDE DEHYDROGENASE YFMT"/>
    <property type="match status" value="1"/>
</dbReference>
<comment type="caution">
    <text evidence="7">The sequence shown here is derived from an EMBL/GenBank/DDBJ whole genome shotgun (WGS) entry which is preliminary data.</text>
</comment>
<name>A0A7Y7WSD2_9PSED</name>
<dbReference type="RefSeq" id="WP_152741450.1">
    <property type="nucleotide sequence ID" value="NZ_JACAQA010000015.1"/>
</dbReference>
<evidence type="ECO:0000256" key="3">
    <source>
        <dbReference type="ARBA" id="ARBA00023027"/>
    </source>
</evidence>
<dbReference type="InterPro" id="IPR016163">
    <property type="entry name" value="Ald_DH_C"/>
</dbReference>
<proteinExistence type="inferred from homology"/>
<dbReference type="Gene3D" id="3.40.605.10">
    <property type="entry name" value="Aldehyde Dehydrogenase, Chain A, domain 1"/>
    <property type="match status" value="1"/>
</dbReference>
<evidence type="ECO:0000256" key="2">
    <source>
        <dbReference type="ARBA" id="ARBA00023002"/>
    </source>
</evidence>
<dbReference type="AlphaFoldDB" id="A0A7Y7WSD2"/>
<dbReference type="InterPro" id="IPR029510">
    <property type="entry name" value="Ald_DH_CS_GLU"/>
</dbReference>
<evidence type="ECO:0000256" key="4">
    <source>
        <dbReference type="PROSITE-ProRule" id="PRU10007"/>
    </source>
</evidence>
<keyword evidence="2 5" id="KW-0560">Oxidoreductase</keyword>
<sequence length="489" mass="52849">MSSSHYNGFAGQFIDGRQLPGGSAHRLLDSNPYNGEVLAELQLADLADLEHACQVAQAAQLDWARALPAERSAVFHRAVQIMQARREEIVSWLIRESGSTRTKANMEWAAVHDGMLEAATFPNRVLGRILPIDIADKESRVYRKPLGVIGVISPWNWPMHLSHRSIAPALALGNAVVVKPSQETPITGGLLLARIYEEAGLPAGLLNVVVGQNSEIGDAFVQHPTLRFISFTGSNNVGRHINAQIAAASTLKHVALELGGNAPLVVLDDADLEHAVHAAVVGRFLHQGQICMSTNRIIVDHSLYGDFVALFVERVARLKFGDPDATDTVIGPLINRRQLDGALGHIARARADGLPQLLGGEPQGLVLPPHVFGPVDNHSALAQAELFSPIAQLIRADSEAHALSMANDTEYGLSSAVFTRDEGRGLRFAQQLQAGMAHINDIPANDSPNSMFGGVKNSGLGRFNGDWIIDAFTTDHWISVQHAPRPYPF</sequence>
<dbReference type="GO" id="GO:0016620">
    <property type="term" value="F:oxidoreductase activity, acting on the aldehyde or oxo group of donors, NAD or NADP as acceptor"/>
    <property type="evidence" value="ECO:0007669"/>
    <property type="project" value="InterPro"/>
</dbReference>
<keyword evidence="3" id="KW-0520">NAD</keyword>
<evidence type="ECO:0000256" key="1">
    <source>
        <dbReference type="ARBA" id="ARBA00009986"/>
    </source>
</evidence>
<dbReference type="PANTHER" id="PTHR42986">
    <property type="entry name" value="BENZALDEHYDE DEHYDROGENASE YFMT"/>
    <property type="match status" value="1"/>
</dbReference>
<protein>
    <submittedName>
        <fullName evidence="7">Aldehyde dehydrogenase family protein</fullName>
    </submittedName>
</protein>
<dbReference type="InterPro" id="IPR015590">
    <property type="entry name" value="Aldehyde_DH_dom"/>
</dbReference>
<dbReference type="EMBL" id="JACAQA010000015">
    <property type="protein sequence ID" value="NWB86864.1"/>
    <property type="molecule type" value="Genomic_DNA"/>
</dbReference>
<dbReference type="Proteomes" id="UP000522864">
    <property type="component" value="Unassembled WGS sequence"/>
</dbReference>
<dbReference type="SUPFAM" id="SSF53720">
    <property type="entry name" value="ALDH-like"/>
    <property type="match status" value="1"/>
</dbReference>
<evidence type="ECO:0000259" key="6">
    <source>
        <dbReference type="Pfam" id="PF00171"/>
    </source>
</evidence>
<reference evidence="7 8" key="1">
    <citation type="submission" date="2020-04" db="EMBL/GenBank/DDBJ databases">
        <title>Molecular characterization of pseudomonads from Agaricus bisporus reveal novel blotch 2 pathogens in Western Europe.</title>
        <authorList>
            <person name="Taparia T."/>
            <person name="Krijger M."/>
            <person name="Haynes E."/>
            <person name="Elpinstone J.G."/>
            <person name="Noble R."/>
            <person name="Van Der Wolf J."/>
        </authorList>
    </citation>
    <scope>NUCLEOTIDE SEQUENCE [LARGE SCALE GENOMIC DNA]</scope>
    <source>
        <strain evidence="7 8">G9001</strain>
    </source>
</reference>
<dbReference type="InterPro" id="IPR016162">
    <property type="entry name" value="Ald_DH_N"/>
</dbReference>
<comment type="similarity">
    <text evidence="1 5">Belongs to the aldehyde dehydrogenase family.</text>
</comment>
<feature type="active site" evidence="4">
    <location>
        <position position="257"/>
    </location>
</feature>
<accession>A0A7Y7WSD2</accession>
<dbReference type="InterPro" id="IPR016161">
    <property type="entry name" value="Ald_DH/histidinol_DH"/>
</dbReference>
<evidence type="ECO:0000313" key="7">
    <source>
        <dbReference type="EMBL" id="NWB86864.1"/>
    </source>
</evidence>
<feature type="domain" description="Aldehyde dehydrogenase" evidence="6">
    <location>
        <begin position="29"/>
        <end position="477"/>
    </location>
</feature>
<dbReference type="Gene3D" id="3.40.309.10">
    <property type="entry name" value="Aldehyde Dehydrogenase, Chain A, domain 2"/>
    <property type="match status" value="1"/>
</dbReference>
<organism evidence="7 8">
    <name type="scientific">Pseudomonas gingeri</name>
    <dbReference type="NCBI Taxonomy" id="117681"/>
    <lineage>
        <taxon>Bacteria</taxon>
        <taxon>Pseudomonadati</taxon>
        <taxon>Pseudomonadota</taxon>
        <taxon>Gammaproteobacteria</taxon>
        <taxon>Pseudomonadales</taxon>
        <taxon>Pseudomonadaceae</taxon>
        <taxon>Pseudomonas</taxon>
    </lineage>
</organism>
<dbReference type="Pfam" id="PF00171">
    <property type="entry name" value="Aldedh"/>
    <property type="match status" value="1"/>
</dbReference>
<evidence type="ECO:0000313" key="8">
    <source>
        <dbReference type="Proteomes" id="UP000522864"/>
    </source>
</evidence>
<dbReference type="FunFam" id="3.40.605.10:FF:000007">
    <property type="entry name" value="NAD/NADP-dependent betaine aldehyde dehydrogenase"/>
    <property type="match status" value="1"/>
</dbReference>
<dbReference type="PROSITE" id="PS00687">
    <property type="entry name" value="ALDEHYDE_DEHYDR_GLU"/>
    <property type="match status" value="1"/>
</dbReference>
<gene>
    <name evidence="7" type="ORF">HX830_18465</name>
</gene>